<dbReference type="EMBL" id="PVXP01000054">
    <property type="protein sequence ID" value="PRR82489.1"/>
    <property type="molecule type" value="Genomic_DNA"/>
</dbReference>
<sequence>MKFSRKVIIILLFFLIIAAGFIISHATPSISIRTHIFASGYPVGAFKGTVKVNKGQYNMDKSILDKENAMIYTIVGYNLYDRATGNVITNYKVKKIGPLYFTEDYGEC</sequence>
<keyword evidence="2" id="KW-1185">Reference proteome</keyword>
<name>A0A2T0BF50_9CLOT</name>
<dbReference type="Proteomes" id="UP000237798">
    <property type="component" value="Unassembled WGS sequence"/>
</dbReference>
<gene>
    <name evidence="1" type="ORF">CLLU_28410</name>
</gene>
<proteinExistence type="predicted"/>
<dbReference type="AlphaFoldDB" id="A0A2T0BF50"/>
<accession>A0A2T0BF50</accession>
<organism evidence="1 2">
    <name type="scientific">Clostridium luticellarii</name>
    <dbReference type="NCBI Taxonomy" id="1691940"/>
    <lineage>
        <taxon>Bacteria</taxon>
        <taxon>Bacillati</taxon>
        <taxon>Bacillota</taxon>
        <taxon>Clostridia</taxon>
        <taxon>Eubacteriales</taxon>
        <taxon>Clostridiaceae</taxon>
        <taxon>Clostridium</taxon>
    </lineage>
</organism>
<comment type="caution">
    <text evidence="1">The sequence shown here is derived from an EMBL/GenBank/DDBJ whole genome shotgun (WGS) entry which is preliminary data.</text>
</comment>
<evidence type="ECO:0000313" key="2">
    <source>
        <dbReference type="Proteomes" id="UP000237798"/>
    </source>
</evidence>
<dbReference type="OrthoDB" id="1798228at2"/>
<reference evidence="1 2" key="1">
    <citation type="submission" date="2018-03" db="EMBL/GenBank/DDBJ databases">
        <title>Genome sequence of Clostridium luticellarii DSM 29923.</title>
        <authorList>
            <person name="Poehlein A."/>
            <person name="Daniel R."/>
        </authorList>
    </citation>
    <scope>NUCLEOTIDE SEQUENCE [LARGE SCALE GENOMIC DNA]</scope>
    <source>
        <strain evidence="1 2">DSM 29923</strain>
    </source>
</reference>
<evidence type="ECO:0000313" key="1">
    <source>
        <dbReference type="EMBL" id="PRR82489.1"/>
    </source>
</evidence>
<dbReference type="RefSeq" id="WP_106010428.1">
    <property type="nucleotide sequence ID" value="NZ_JALCPJ010000072.1"/>
</dbReference>
<protein>
    <submittedName>
        <fullName evidence="1">Uncharacterized protein</fullName>
    </submittedName>
</protein>